<organism evidence="2 3">
    <name type="scientific">Sphaerulina musiva (strain SO2202)</name>
    <name type="common">Poplar stem canker fungus</name>
    <name type="synonym">Septoria musiva</name>
    <dbReference type="NCBI Taxonomy" id="692275"/>
    <lineage>
        <taxon>Eukaryota</taxon>
        <taxon>Fungi</taxon>
        <taxon>Dikarya</taxon>
        <taxon>Ascomycota</taxon>
        <taxon>Pezizomycotina</taxon>
        <taxon>Dothideomycetes</taxon>
        <taxon>Dothideomycetidae</taxon>
        <taxon>Mycosphaerellales</taxon>
        <taxon>Mycosphaerellaceae</taxon>
        <taxon>Sphaerulina</taxon>
    </lineage>
</organism>
<reference evidence="2 3" key="1">
    <citation type="journal article" date="2012" name="PLoS Pathog.">
        <title>Diverse lifestyles and strategies of plant pathogenesis encoded in the genomes of eighteen Dothideomycetes fungi.</title>
        <authorList>
            <person name="Ohm R.A."/>
            <person name="Feau N."/>
            <person name="Henrissat B."/>
            <person name="Schoch C.L."/>
            <person name="Horwitz B.A."/>
            <person name="Barry K.W."/>
            <person name="Condon B.J."/>
            <person name="Copeland A.C."/>
            <person name="Dhillon B."/>
            <person name="Glaser F."/>
            <person name="Hesse C.N."/>
            <person name="Kosti I."/>
            <person name="LaButti K."/>
            <person name="Lindquist E.A."/>
            <person name="Lucas S."/>
            <person name="Salamov A.A."/>
            <person name="Bradshaw R.E."/>
            <person name="Ciuffetti L."/>
            <person name="Hamelin R.C."/>
            <person name="Kema G.H.J."/>
            <person name="Lawrence C."/>
            <person name="Scott J.A."/>
            <person name="Spatafora J.W."/>
            <person name="Turgeon B.G."/>
            <person name="de Wit P.J.G.M."/>
            <person name="Zhong S."/>
            <person name="Goodwin S.B."/>
            <person name="Grigoriev I.V."/>
        </authorList>
    </citation>
    <scope>NUCLEOTIDE SEQUENCE [LARGE SCALE GENOMIC DNA]</scope>
    <source>
        <strain evidence="2 3">SO2202</strain>
    </source>
</reference>
<feature type="compositionally biased region" description="Basic residues" evidence="1">
    <location>
        <begin position="91"/>
        <end position="100"/>
    </location>
</feature>
<dbReference type="Proteomes" id="UP000016931">
    <property type="component" value="Unassembled WGS sequence"/>
</dbReference>
<protein>
    <submittedName>
        <fullName evidence="2">Uncharacterized protein</fullName>
    </submittedName>
</protein>
<keyword evidence="3" id="KW-1185">Reference proteome</keyword>
<name>M3BTD0_SPHMS</name>
<sequence length="100" mass="10780">MFDDAQQDLDEDLGQDLGEDLAVASKGWTDPVPGARLCSDTALVSILDVQDRSAAVPNLWLSRTSPSCQRAEPASSDEKLSGVPQPQTCGIRRRLEKPVS</sequence>
<dbReference type="EMBL" id="KB456268">
    <property type="protein sequence ID" value="EMF09915.1"/>
    <property type="molecule type" value="Genomic_DNA"/>
</dbReference>
<feature type="region of interest" description="Disordered" evidence="1">
    <location>
        <begin position="65"/>
        <end position="100"/>
    </location>
</feature>
<proteinExistence type="predicted"/>
<gene>
    <name evidence="2" type="ORF">SEPMUDRAFT_119654</name>
</gene>
<evidence type="ECO:0000313" key="2">
    <source>
        <dbReference type="EMBL" id="EMF09915.1"/>
    </source>
</evidence>
<accession>M3BTD0</accession>
<dbReference type="RefSeq" id="XP_016758036.1">
    <property type="nucleotide sequence ID" value="XM_016901532.1"/>
</dbReference>
<dbReference type="GeneID" id="27898669"/>
<dbReference type="AlphaFoldDB" id="M3BTD0"/>
<dbReference type="HOGENOM" id="CLU_2307830_0_0_1"/>
<evidence type="ECO:0000256" key="1">
    <source>
        <dbReference type="SAM" id="MobiDB-lite"/>
    </source>
</evidence>
<evidence type="ECO:0000313" key="3">
    <source>
        <dbReference type="Proteomes" id="UP000016931"/>
    </source>
</evidence>